<evidence type="ECO:0000313" key="3">
    <source>
        <dbReference type="Proteomes" id="UP000638560"/>
    </source>
</evidence>
<proteinExistence type="predicted"/>
<protein>
    <recommendedName>
        <fullName evidence="1">Ryanodine receptor Ryr domain-containing protein</fullName>
    </recommendedName>
</protein>
<accession>A0ABS0HA55</accession>
<dbReference type="EMBL" id="JADPUN010000422">
    <property type="protein sequence ID" value="MBF9135356.1"/>
    <property type="molecule type" value="Genomic_DNA"/>
</dbReference>
<organism evidence="2 3">
    <name type="scientific">Plantactinospora alkalitolerans</name>
    <dbReference type="NCBI Taxonomy" id="2789879"/>
    <lineage>
        <taxon>Bacteria</taxon>
        <taxon>Bacillati</taxon>
        <taxon>Actinomycetota</taxon>
        <taxon>Actinomycetes</taxon>
        <taxon>Micromonosporales</taxon>
        <taxon>Micromonosporaceae</taxon>
        <taxon>Plantactinospora</taxon>
    </lineage>
</organism>
<evidence type="ECO:0000259" key="1">
    <source>
        <dbReference type="Pfam" id="PF02026"/>
    </source>
</evidence>
<sequence>MSAIAFALALVDRLATVVHNAWMRNQQLNGRTSTWSRLTCQPLMVAYHKLHEADKEVDRGTVRAVLQELVAAGHAVALPIDENNPPPTTVKYVLDADGHLWARVEDRDLWNPLTGDSYPRSWAQLYGVGTPITVLVAAIPLDVER</sequence>
<gene>
    <name evidence="2" type="ORF">I0C86_41635</name>
</gene>
<reference evidence="2 3" key="1">
    <citation type="submission" date="2020-11" db="EMBL/GenBank/DDBJ databases">
        <title>A novel isolate from a Black sea contaminated sediment with potential to produce alkanes: Plantactinospora alkalitolerans sp. nov.</title>
        <authorList>
            <person name="Carro L."/>
            <person name="Veyisoglu A."/>
            <person name="Guven K."/>
            <person name="Schumann P."/>
            <person name="Klenk H.-P."/>
            <person name="Sahin N."/>
        </authorList>
    </citation>
    <scope>NUCLEOTIDE SEQUENCE [LARGE SCALE GENOMIC DNA]</scope>
    <source>
        <strain evidence="2 3">S1510</strain>
    </source>
</reference>
<dbReference type="Pfam" id="PF02026">
    <property type="entry name" value="RyR"/>
    <property type="match status" value="1"/>
</dbReference>
<evidence type="ECO:0000313" key="2">
    <source>
        <dbReference type="EMBL" id="MBF9135356.1"/>
    </source>
</evidence>
<dbReference type="Proteomes" id="UP000638560">
    <property type="component" value="Unassembled WGS sequence"/>
</dbReference>
<dbReference type="InterPro" id="IPR003032">
    <property type="entry name" value="Ryanodine_rcpt"/>
</dbReference>
<name>A0ABS0HA55_9ACTN</name>
<dbReference type="RefSeq" id="WP_196206809.1">
    <property type="nucleotide sequence ID" value="NZ_JADPUN010000422.1"/>
</dbReference>
<comment type="caution">
    <text evidence="2">The sequence shown here is derived from an EMBL/GenBank/DDBJ whole genome shotgun (WGS) entry which is preliminary data.</text>
</comment>
<dbReference type="Gene3D" id="6.20.350.10">
    <property type="match status" value="1"/>
</dbReference>
<keyword evidence="3" id="KW-1185">Reference proteome</keyword>
<feature type="domain" description="Ryanodine receptor Ryr" evidence="1">
    <location>
        <begin position="9"/>
        <end position="76"/>
    </location>
</feature>